<protein>
    <submittedName>
        <fullName evidence="8">S41 family peptidase</fullName>
    </submittedName>
</protein>
<accession>A0A7V6A442</accession>
<keyword evidence="4 5" id="KW-0720">Serine protease</keyword>
<dbReference type="AlphaFoldDB" id="A0A7V6A442"/>
<dbReference type="InterPro" id="IPR055210">
    <property type="entry name" value="CtpA/B_N"/>
</dbReference>
<evidence type="ECO:0000259" key="7">
    <source>
        <dbReference type="PROSITE" id="PS50106"/>
    </source>
</evidence>
<dbReference type="GO" id="GO:0007165">
    <property type="term" value="P:signal transduction"/>
    <property type="evidence" value="ECO:0007669"/>
    <property type="project" value="TreeGrafter"/>
</dbReference>
<name>A0A7V6A442_9BACT</name>
<proteinExistence type="inferred from homology"/>
<dbReference type="PANTHER" id="PTHR32060">
    <property type="entry name" value="TAIL-SPECIFIC PROTEASE"/>
    <property type="match status" value="1"/>
</dbReference>
<keyword evidence="6" id="KW-1133">Transmembrane helix</keyword>
<evidence type="ECO:0000256" key="3">
    <source>
        <dbReference type="ARBA" id="ARBA00022801"/>
    </source>
</evidence>
<dbReference type="EMBL" id="DTGR01000152">
    <property type="protein sequence ID" value="HHS29932.1"/>
    <property type="molecule type" value="Genomic_DNA"/>
</dbReference>
<dbReference type="Pfam" id="PF03572">
    <property type="entry name" value="Peptidase_S41"/>
    <property type="match status" value="1"/>
</dbReference>
<dbReference type="Pfam" id="PF22694">
    <property type="entry name" value="CtpB_N-like"/>
    <property type="match status" value="1"/>
</dbReference>
<evidence type="ECO:0000256" key="1">
    <source>
        <dbReference type="ARBA" id="ARBA00009179"/>
    </source>
</evidence>
<feature type="domain" description="PDZ" evidence="7">
    <location>
        <begin position="121"/>
        <end position="203"/>
    </location>
</feature>
<dbReference type="InterPro" id="IPR005151">
    <property type="entry name" value="Tail-specific_protease"/>
</dbReference>
<organism evidence="8">
    <name type="scientific">Desulfobacca acetoxidans</name>
    <dbReference type="NCBI Taxonomy" id="60893"/>
    <lineage>
        <taxon>Bacteria</taxon>
        <taxon>Pseudomonadati</taxon>
        <taxon>Thermodesulfobacteriota</taxon>
        <taxon>Desulfobaccia</taxon>
        <taxon>Desulfobaccales</taxon>
        <taxon>Desulfobaccaceae</taxon>
        <taxon>Desulfobacca</taxon>
    </lineage>
</organism>
<dbReference type="InterPro" id="IPR041489">
    <property type="entry name" value="PDZ_6"/>
</dbReference>
<dbReference type="CDD" id="cd07560">
    <property type="entry name" value="Peptidase_S41_CPP"/>
    <property type="match status" value="1"/>
</dbReference>
<dbReference type="FunFam" id="3.90.226.10:FF:000029">
    <property type="entry name" value="Peptidase, S41 family"/>
    <property type="match status" value="1"/>
</dbReference>
<evidence type="ECO:0000256" key="4">
    <source>
        <dbReference type="ARBA" id="ARBA00022825"/>
    </source>
</evidence>
<dbReference type="CDD" id="cd06782">
    <property type="entry name" value="cpPDZ_CPP-like"/>
    <property type="match status" value="1"/>
</dbReference>
<dbReference type="GO" id="GO:0030288">
    <property type="term" value="C:outer membrane-bounded periplasmic space"/>
    <property type="evidence" value="ECO:0007669"/>
    <property type="project" value="TreeGrafter"/>
</dbReference>
<dbReference type="SMART" id="SM00228">
    <property type="entry name" value="PDZ"/>
    <property type="match status" value="1"/>
</dbReference>
<dbReference type="SUPFAM" id="SSF50156">
    <property type="entry name" value="PDZ domain-like"/>
    <property type="match status" value="1"/>
</dbReference>
<keyword evidence="2 5" id="KW-0645">Protease</keyword>
<dbReference type="InterPro" id="IPR036034">
    <property type="entry name" value="PDZ_sf"/>
</dbReference>
<dbReference type="Gene3D" id="3.90.226.10">
    <property type="entry name" value="2-enoyl-CoA Hydratase, Chain A, domain 1"/>
    <property type="match status" value="1"/>
</dbReference>
<evidence type="ECO:0000256" key="6">
    <source>
        <dbReference type="SAM" id="Phobius"/>
    </source>
</evidence>
<evidence type="ECO:0000313" key="8">
    <source>
        <dbReference type="EMBL" id="HHS29932.1"/>
    </source>
</evidence>
<dbReference type="GO" id="GO:0006508">
    <property type="term" value="P:proteolysis"/>
    <property type="evidence" value="ECO:0007669"/>
    <property type="project" value="UniProtKB-KW"/>
</dbReference>
<dbReference type="Pfam" id="PF17820">
    <property type="entry name" value="PDZ_6"/>
    <property type="match status" value="1"/>
</dbReference>
<gene>
    <name evidence="8" type="ORF">ENV52_09570</name>
</gene>
<keyword evidence="6" id="KW-0812">Transmembrane</keyword>
<dbReference type="PROSITE" id="PS50106">
    <property type="entry name" value="PDZ"/>
    <property type="match status" value="1"/>
</dbReference>
<dbReference type="GO" id="GO:0004175">
    <property type="term" value="F:endopeptidase activity"/>
    <property type="evidence" value="ECO:0007669"/>
    <property type="project" value="TreeGrafter"/>
</dbReference>
<feature type="transmembrane region" description="Helical" evidence="6">
    <location>
        <begin position="21"/>
        <end position="40"/>
    </location>
</feature>
<sequence length="467" mass="51271">MSREQMETNRHQSKWHMYTGRRGVWIAVAAVLSGLFFWGLTNTPSLTAATAASRPRSDTSLFSKPPATLTDEELKIFAHALDVVQQQYAEPKTSQDLVYGAIQGAVGSLDPHSSFMTPDEFKELQVETKGKFSGIGIEITLKDRKLTVVSPIEGTPAFRAGIKAGDQIIKVDGTPTKNISITEAVRKIRGPKGSHVIITINRQGFTKPQDFSIVRDIIPIHSVKARLIQGGYGYIRVSNFQDQTDRDLRNFLIKMRQHQPPIKGLILDLRNDPGGLLDQAVMVGDEFLSHGLIVKTEGRDSRQRMAFNAHPGDPGERDLPIVVLINEGSASASEIVAGALKDQGRALIMGTKSFGKGSVQTILPLGDGSALRLTTALYYTPSGKTIHEKGIIPDVEVKDVDVALGKSLEKIRDEALARHMKGEGITDKNWDQPLTLEDMKNDVVLQRAVEALRNWPPKEIALHKSAP</sequence>
<dbReference type="InterPro" id="IPR004447">
    <property type="entry name" value="Peptidase_S41A"/>
</dbReference>
<keyword evidence="6" id="KW-0472">Membrane</keyword>
<comment type="similarity">
    <text evidence="1 5">Belongs to the peptidase S41A family.</text>
</comment>
<evidence type="ECO:0000256" key="5">
    <source>
        <dbReference type="RuleBase" id="RU004404"/>
    </source>
</evidence>
<evidence type="ECO:0000256" key="2">
    <source>
        <dbReference type="ARBA" id="ARBA00022670"/>
    </source>
</evidence>
<dbReference type="Gene3D" id="3.30.750.44">
    <property type="match status" value="1"/>
</dbReference>
<dbReference type="InterPro" id="IPR029045">
    <property type="entry name" value="ClpP/crotonase-like_dom_sf"/>
</dbReference>
<dbReference type="GO" id="GO:0008236">
    <property type="term" value="F:serine-type peptidase activity"/>
    <property type="evidence" value="ECO:0007669"/>
    <property type="project" value="UniProtKB-KW"/>
</dbReference>
<dbReference type="SUPFAM" id="SSF52096">
    <property type="entry name" value="ClpP/crotonase"/>
    <property type="match status" value="1"/>
</dbReference>
<reference evidence="8" key="1">
    <citation type="journal article" date="2020" name="mSystems">
        <title>Genome- and Community-Level Interaction Insights into Carbon Utilization and Element Cycling Functions of Hydrothermarchaeota in Hydrothermal Sediment.</title>
        <authorList>
            <person name="Zhou Z."/>
            <person name="Liu Y."/>
            <person name="Xu W."/>
            <person name="Pan J."/>
            <person name="Luo Z.H."/>
            <person name="Li M."/>
        </authorList>
    </citation>
    <scope>NUCLEOTIDE SEQUENCE [LARGE SCALE GENOMIC DNA]</scope>
    <source>
        <strain evidence="8">SpSt-767</strain>
    </source>
</reference>
<dbReference type="Gene3D" id="2.30.42.10">
    <property type="match status" value="1"/>
</dbReference>
<dbReference type="NCBIfam" id="TIGR00225">
    <property type="entry name" value="prc"/>
    <property type="match status" value="1"/>
</dbReference>
<comment type="caution">
    <text evidence="8">The sequence shown here is derived from an EMBL/GenBank/DDBJ whole genome shotgun (WGS) entry which is preliminary data.</text>
</comment>
<dbReference type="SMART" id="SM00245">
    <property type="entry name" value="TSPc"/>
    <property type="match status" value="1"/>
</dbReference>
<dbReference type="PANTHER" id="PTHR32060:SF30">
    <property type="entry name" value="CARBOXY-TERMINAL PROCESSING PROTEASE CTPA"/>
    <property type="match status" value="1"/>
</dbReference>
<dbReference type="FunFam" id="2.30.42.10:FF:000063">
    <property type="entry name" value="Peptidase, S41 family"/>
    <property type="match status" value="1"/>
</dbReference>
<dbReference type="InterPro" id="IPR001478">
    <property type="entry name" value="PDZ"/>
</dbReference>
<keyword evidence="3 5" id="KW-0378">Hydrolase</keyword>